<evidence type="ECO:0000256" key="6">
    <source>
        <dbReference type="SAM" id="MobiDB-lite"/>
    </source>
</evidence>
<feature type="DNA-binding region" description="H-T-H motif" evidence="5">
    <location>
        <begin position="73"/>
        <end position="92"/>
    </location>
</feature>
<evidence type="ECO:0000313" key="8">
    <source>
        <dbReference type="EMBL" id="KAA9085438.1"/>
    </source>
</evidence>
<organism evidence="8 9">
    <name type="scientific">Microbacterium radiodurans</name>
    <dbReference type="NCBI Taxonomy" id="661398"/>
    <lineage>
        <taxon>Bacteria</taxon>
        <taxon>Bacillati</taxon>
        <taxon>Actinomycetota</taxon>
        <taxon>Actinomycetes</taxon>
        <taxon>Micrococcales</taxon>
        <taxon>Microbacteriaceae</taxon>
        <taxon>Microbacterium</taxon>
    </lineage>
</organism>
<dbReference type="InterPro" id="IPR009057">
    <property type="entry name" value="Homeodomain-like_sf"/>
</dbReference>
<dbReference type="GO" id="GO:0003677">
    <property type="term" value="F:DNA binding"/>
    <property type="evidence" value="ECO:0007669"/>
    <property type="project" value="UniProtKB-UniRule"/>
</dbReference>
<dbReference type="EMBL" id="VYRZ01000003">
    <property type="protein sequence ID" value="KAA9085438.1"/>
    <property type="molecule type" value="Genomic_DNA"/>
</dbReference>
<keyword evidence="2" id="KW-0805">Transcription regulation</keyword>
<dbReference type="InterPro" id="IPR001647">
    <property type="entry name" value="HTH_TetR"/>
</dbReference>
<evidence type="ECO:0000256" key="1">
    <source>
        <dbReference type="ARBA" id="ARBA00022491"/>
    </source>
</evidence>
<dbReference type="Proteomes" id="UP000327039">
    <property type="component" value="Unassembled WGS sequence"/>
</dbReference>
<gene>
    <name evidence="8" type="ORF">F6B42_13335</name>
</gene>
<dbReference type="SUPFAM" id="SSF48498">
    <property type="entry name" value="Tetracyclin repressor-like, C-terminal domain"/>
    <property type="match status" value="1"/>
</dbReference>
<dbReference type="Pfam" id="PF13977">
    <property type="entry name" value="TetR_C_6"/>
    <property type="match status" value="1"/>
</dbReference>
<keyword evidence="4" id="KW-0804">Transcription</keyword>
<dbReference type="RefSeq" id="WP_150420160.1">
    <property type="nucleotide sequence ID" value="NZ_VYRZ01000003.1"/>
</dbReference>
<feature type="region of interest" description="Disordered" evidence="6">
    <location>
        <begin position="1"/>
        <end position="50"/>
    </location>
</feature>
<evidence type="ECO:0000256" key="5">
    <source>
        <dbReference type="PROSITE-ProRule" id="PRU00335"/>
    </source>
</evidence>
<dbReference type="AlphaFoldDB" id="A0A5J5IQL4"/>
<dbReference type="PRINTS" id="PR00455">
    <property type="entry name" value="HTHTETR"/>
</dbReference>
<keyword evidence="9" id="KW-1185">Reference proteome</keyword>
<protein>
    <submittedName>
        <fullName evidence="8">TetR/AcrR family transcriptional regulator</fullName>
    </submittedName>
</protein>
<keyword evidence="3 5" id="KW-0238">DNA-binding</keyword>
<comment type="caution">
    <text evidence="8">The sequence shown here is derived from an EMBL/GenBank/DDBJ whole genome shotgun (WGS) entry which is preliminary data.</text>
</comment>
<dbReference type="PANTHER" id="PTHR47506">
    <property type="entry name" value="TRANSCRIPTIONAL REGULATORY PROTEIN"/>
    <property type="match status" value="1"/>
</dbReference>
<keyword evidence="1" id="KW-0678">Repressor</keyword>
<accession>A0A5J5IQL4</accession>
<proteinExistence type="predicted"/>
<reference evidence="9" key="1">
    <citation type="submission" date="2019-09" db="EMBL/GenBank/DDBJ databases">
        <title>Mumia zhuanghuii sp. nov. isolated from the intestinal contents of plateau pika (Ochotona curzoniae) in the Qinghai-Tibet plateau of China.</title>
        <authorList>
            <person name="Tian Z."/>
        </authorList>
    </citation>
    <scope>NUCLEOTIDE SEQUENCE [LARGE SCALE GENOMIC DNA]</scope>
    <source>
        <strain evidence="9">DSM 25564</strain>
    </source>
</reference>
<feature type="domain" description="HTH tetR-type" evidence="7">
    <location>
        <begin position="50"/>
        <end position="110"/>
    </location>
</feature>
<dbReference type="Pfam" id="PF00440">
    <property type="entry name" value="TetR_N"/>
    <property type="match status" value="1"/>
</dbReference>
<evidence type="ECO:0000256" key="4">
    <source>
        <dbReference type="ARBA" id="ARBA00023163"/>
    </source>
</evidence>
<evidence type="ECO:0000313" key="9">
    <source>
        <dbReference type="Proteomes" id="UP000327039"/>
    </source>
</evidence>
<dbReference type="PANTHER" id="PTHR47506:SF6">
    <property type="entry name" value="HTH-TYPE TRANSCRIPTIONAL REPRESSOR NEMR"/>
    <property type="match status" value="1"/>
</dbReference>
<evidence type="ECO:0000256" key="2">
    <source>
        <dbReference type="ARBA" id="ARBA00023015"/>
    </source>
</evidence>
<evidence type="ECO:0000256" key="3">
    <source>
        <dbReference type="ARBA" id="ARBA00023125"/>
    </source>
</evidence>
<dbReference type="OrthoDB" id="7505659at2"/>
<dbReference type="InterPro" id="IPR039538">
    <property type="entry name" value="BetI_C"/>
</dbReference>
<dbReference type="InterPro" id="IPR036271">
    <property type="entry name" value="Tet_transcr_reg_TetR-rel_C_sf"/>
</dbReference>
<dbReference type="Gene3D" id="1.10.357.10">
    <property type="entry name" value="Tetracycline Repressor, domain 2"/>
    <property type="match status" value="1"/>
</dbReference>
<dbReference type="PROSITE" id="PS50977">
    <property type="entry name" value="HTH_TETR_2"/>
    <property type="match status" value="1"/>
</dbReference>
<name>A0A5J5IQL4_9MICO</name>
<dbReference type="SUPFAM" id="SSF46689">
    <property type="entry name" value="Homeodomain-like"/>
    <property type="match status" value="1"/>
</dbReference>
<evidence type="ECO:0000259" key="7">
    <source>
        <dbReference type="PROSITE" id="PS50977"/>
    </source>
</evidence>
<sequence>MTAGEHPAPEAAGIPPFPTLGGEAPDVPDVLDEPANPPTTRRRGPYKKTQATRDAILRVAMEVFAVHGYNAGSLREIGERVGLDRSSLLHHFPTKSDLLLAVMHERDRRADEILASAHPDTADDLPRAILALAEHNADTPGVIALYSLLAAESVTPDHPLGEYFTERTRRVRAGLETWLAQAEADGMLRDGVSASVAATSFFALWEGVQLHWVIDPERVDVVATLRGYLDLIFRDWTS</sequence>